<evidence type="ECO:0000313" key="7">
    <source>
        <dbReference type="Proteomes" id="UP000243579"/>
    </source>
</evidence>
<dbReference type="Gene3D" id="3.40.50.300">
    <property type="entry name" value="P-loop containing nucleotide triphosphate hydrolases"/>
    <property type="match status" value="1"/>
</dbReference>
<reference evidence="6 7" key="1">
    <citation type="journal article" date="2014" name="Genome Biol. Evol.">
        <title>The secreted proteins of Achlya hypogyna and Thraustotheca clavata identify the ancestral oomycete secretome and reveal gene acquisitions by horizontal gene transfer.</title>
        <authorList>
            <person name="Misner I."/>
            <person name="Blouin N."/>
            <person name="Leonard G."/>
            <person name="Richards T.A."/>
            <person name="Lane C.E."/>
        </authorList>
    </citation>
    <scope>NUCLEOTIDE SEQUENCE [LARGE SCALE GENOMIC DNA]</scope>
    <source>
        <strain evidence="6 7">ATCC 48635</strain>
    </source>
</reference>
<keyword evidence="4 5" id="KW-0418">Kinase</keyword>
<name>A0A1V9Y9V6_ACHHY</name>
<evidence type="ECO:0000256" key="4">
    <source>
        <dbReference type="ARBA" id="ARBA00022777"/>
    </source>
</evidence>
<dbReference type="SUPFAM" id="SSF57774">
    <property type="entry name" value="Microbial and mitochondrial ADK, insert 'zinc finger' domain"/>
    <property type="match status" value="1"/>
</dbReference>
<dbReference type="HAMAP" id="MF_00235">
    <property type="entry name" value="Adenylate_kinase_Adk"/>
    <property type="match status" value="1"/>
</dbReference>
<dbReference type="PANTHER" id="PTHR23359">
    <property type="entry name" value="NUCLEOTIDE KINASE"/>
    <property type="match status" value="1"/>
</dbReference>
<organism evidence="6 7">
    <name type="scientific">Achlya hypogyna</name>
    <name type="common">Oomycete</name>
    <name type="synonym">Protoachlya hypogyna</name>
    <dbReference type="NCBI Taxonomy" id="1202772"/>
    <lineage>
        <taxon>Eukaryota</taxon>
        <taxon>Sar</taxon>
        <taxon>Stramenopiles</taxon>
        <taxon>Oomycota</taxon>
        <taxon>Saprolegniomycetes</taxon>
        <taxon>Saprolegniales</taxon>
        <taxon>Achlyaceae</taxon>
        <taxon>Achlya</taxon>
    </lineage>
</organism>
<dbReference type="OrthoDB" id="439792at2759"/>
<dbReference type="InterPro" id="IPR011993">
    <property type="entry name" value="PH-like_dom_sf"/>
</dbReference>
<dbReference type="PRINTS" id="PR00094">
    <property type="entry name" value="ADENYLTKNASE"/>
</dbReference>
<evidence type="ECO:0000256" key="1">
    <source>
        <dbReference type="ARBA" id="ARBA00007220"/>
    </source>
</evidence>
<evidence type="ECO:0000256" key="5">
    <source>
        <dbReference type="RuleBase" id="RU003330"/>
    </source>
</evidence>
<keyword evidence="3" id="KW-0547">Nucleotide-binding</keyword>
<accession>A0A1V9Y9V6</accession>
<dbReference type="Gene3D" id="2.30.29.30">
    <property type="entry name" value="Pleckstrin-homology domain (PH domain)/Phosphotyrosine-binding domain (PTB)"/>
    <property type="match status" value="1"/>
</dbReference>
<dbReference type="InterPro" id="IPR027417">
    <property type="entry name" value="P-loop_NTPase"/>
</dbReference>
<dbReference type="EMBL" id="JNBR01002443">
    <property type="protein sequence ID" value="OQR82474.1"/>
    <property type="molecule type" value="Genomic_DNA"/>
</dbReference>
<dbReference type="AlphaFoldDB" id="A0A1V9Y9V6"/>
<keyword evidence="7" id="KW-1185">Reference proteome</keyword>
<comment type="caution">
    <text evidence="6">The sequence shown here is derived from an EMBL/GenBank/DDBJ whole genome shotgun (WGS) entry which is preliminary data.</text>
</comment>
<dbReference type="SUPFAM" id="SSF50729">
    <property type="entry name" value="PH domain-like"/>
    <property type="match status" value="1"/>
</dbReference>
<comment type="similarity">
    <text evidence="1 5">Belongs to the adenylate kinase family.</text>
</comment>
<dbReference type="InterPro" id="IPR036193">
    <property type="entry name" value="ADK_active_lid_dom_sf"/>
</dbReference>
<dbReference type="GO" id="GO:0005524">
    <property type="term" value="F:ATP binding"/>
    <property type="evidence" value="ECO:0007669"/>
    <property type="project" value="InterPro"/>
</dbReference>
<dbReference type="PROSITE" id="PS00113">
    <property type="entry name" value="ADENYLATE_KINASE"/>
    <property type="match status" value="1"/>
</dbReference>
<dbReference type="SUPFAM" id="SSF52540">
    <property type="entry name" value="P-loop containing nucleoside triphosphate hydrolases"/>
    <property type="match status" value="1"/>
</dbReference>
<dbReference type="GO" id="GO:0004017">
    <property type="term" value="F:AMP kinase activity"/>
    <property type="evidence" value="ECO:0007669"/>
    <property type="project" value="InterPro"/>
</dbReference>
<protein>
    <submittedName>
        <fullName evidence="6">Adenylate kinase</fullName>
    </submittedName>
</protein>
<gene>
    <name evidence="6" type="ORF">ACHHYP_15949</name>
</gene>
<keyword evidence="2 5" id="KW-0808">Transferase</keyword>
<dbReference type="CDD" id="cd01428">
    <property type="entry name" value="ADK"/>
    <property type="match status" value="1"/>
</dbReference>
<dbReference type="InterPro" id="IPR033690">
    <property type="entry name" value="Adenylat_kinase_CS"/>
</dbReference>
<dbReference type="Pfam" id="PF00406">
    <property type="entry name" value="ADK"/>
    <property type="match status" value="1"/>
</dbReference>
<evidence type="ECO:0000256" key="3">
    <source>
        <dbReference type="ARBA" id="ARBA00022741"/>
    </source>
</evidence>
<proteinExistence type="inferred from homology"/>
<dbReference type="InterPro" id="IPR000850">
    <property type="entry name" value="Adenylat/UMP-CMP_kin"/>
</dbReference>
<evidence type="ECO:0000313" key="6">
    <source>
        <dbReference type="EMBL" id="OQR82474.1"/>
    </source>
</evidence>
<dbReference type="Proteomes" id="UP000243579">
    <property type="component" value="Unassembled WGS sequence"/>
</dbReference>
<dbReference type="STRING" id="1202772.A0A1V9Y9V6"/>
<evidence type="ECO:0000256" key="2">
    <source>
        <dbReference type="ARBA" id="ARBA00022679"/>
    </source>
</evidence>
<sequence>MIQAYVSGPPGSGKTTLSKRLAATLQLEHLATGDILREHIKARTDLGVVAKKCIAAKTLVPDDVIVEMVAERAARAPHGYVLDGFPRTPEQTRLLKKKAVMPNVMLVLDLPKEEIRLRITGRRMDPKTGDIYHADFHLPSDPEVLARLIHRDDDTAEKVPARIEAYAHYGALTNREFINIAYDLDADRSIRDVVAEATDILRSVSKVQARKEAGNQLSALALPIAKALLEQPHEIECSPPKARNSVRSDDGRASRAHKVDAEIQRVGLELQAPPSVDNNARVVAPMLLGRFRPEDTAKLVEMERFKTMLISGFDIIKHGRRGAPHTRTLFSDVEFKRLFWQKPDKKELKPKLDQSIALSDVVEVRRGIKTEVFNRSGDAAKAGRYLSLMADDRTLDIEAATDDICGLLVLGFTHLTQ</sequence>